<keyword evidence="1" id="KW-1133">Transmembrane helix</keyword>
<evidence type="ECO:0000256" key="1">
    <source>
        <dbReference type="SAM" id="Phobius"/>
    </source>
</evidence>
<dbReference type="AlphaFoldDB" id="A0A841BR25"/>
<gene>
    <name evidence="2" type="ORF">F4553_003534</name>
</gene>
<comment type="caution">
    <text evidence="2">The sequence shown here is derived from an EMBL/GenBank/DDBJ whole genome shotgun (WGS) entry which is preliminary data.</text>
</comment>
<dbReference type="Proteomes" id="UP000587527">
    <property type="component" value="Unassembled WGS sequence"/>
</dbReference>
<organism evidence="2 3">
    <name type="scientific">Allocatelliglobosispora scoriae</name>
    <dbReference type="NCBI Taxonomy" id="643052"/>
    <lineage>
        <taxon>Bacteria</taxon>
        <taxon>Bacillati</taxon>
        <taxon>Actinomycetota</taxon>
        <taxon>Actinomycetes</taxon>
        <taxon>Micromonosporales</taxon>
        <taxon>Micromonosporaceae</taxon>
        <taxon>Allocatelliglobosispora</taxon>
    </lineage>
</organism>
<feature type="transmembrane region" description="Helical" evidence="1">
    <location>
        <begin position="84"/>
        <end position="105"/>
    </location>
</feature>
<feature type="transmembrane region" description="Helical" evidence="1">
    <location>
        <begin position="25"/>
        <end position="51"/>
    </location>
</feature>
<evidence type="ECO:0000313" key="2">
    <source>
        <dbReference type="EMBL" id="MBB5870155.1"/>
    </source>
</evidence>
<reference evidence="2 3" key="1">
    <citation type="submission" date="2020-08" db="EMBL/GenBank/DDBJ databases">
        <title>Sequencing the genomes of 1000 actinobacteria strains.</title>
        <authorList>
            <person name="Klenk H.-P."/>
        </authorList>
    </citation>
    <scope>NUCLEOTIDE SEQUENCE [LARGE SCALE GENOMIC DNA]</scope>
    <source>
        <strain evidence="2 3">DSM 45362</strain>
    </source>
</reference>
<accession>A0A841BR25</accession>
<keyword evidence="3" id="KW-1185">Reference proteome</keyword>
<dbReference type="EMBL" id="JACHMN010000002">
    <property type="protein sequence ID" value="MBB5870155.1"/>
    <property type="molecule type" value="Genomic_DNA"/>
</dbReference>
<keyword evidence="1" id="KW-0812">Transmembrane</keyword>
<name>A0A841BR25_9ACTN</name>
<protein>
    <submittedName>
        <fullName evidence="2">Uncharacterized protein</fullName>
    </submittedName>
</protein>
<keyword evidence="1" id="KW-0472">Membrane</keyword>
<proteinExistence type="predicted"/>
<sequence>MTPMPTGSIGIPGEHDPAPQHGRMLLLSAWTAVLVLIGLVAAARIFAAILLNSGPNWLVPTSIAIGSFGVVAAVVAFASIHRAIWAYSALGVSTAALAANLALLLNYL</sequence>
<feature type="transmembrane region" description="Helical" evidence="1">
    <location>
        <begin position="57"/>
        <end position="77"/>
    </location>
</feature>
<evidence type="ECO:0000313" key="3">
    <source>
        <dbReference type="Proteomes" id="UP000587527"/>
    </source>
</evidence>